<dbReference type="EMBL" id="JABBKX010000002">
    <property type="protein sequence ID" value="NMJ41213.1"/>
    <property type="molecule type" value="Genomic_DNA"/>
</dbReference>
<evidence type="ECO:0000313" key="2">
    <source>
        <dbReference type="EMBL" id="NMJ41213.1"/>
    </source>
</evidence>
<feature type="domain" description="NadR/Ttd14 AAA" evidence="1">
    <location>
        <begin position="9"/>
        <end position="172"/>
    </location>
</feature>
<gene>
    <name evidence="2" type="ORF">GWK16_08180</name>
</gene>
<dbReference type="InterPro" id="IPR027417">
    <property type="entry name" value="P-loop_NTPase"/>
</dbReference>
<organism evidence="2 3">
    <name type="scientific">Neoroseomonas marina</name>
    <dbReference type="NCBI Taxonomy" id="1232220"/>
    <lineage>
        <taxon>Bacteria</taxon>
        <taxon>Pseudomonadati</taxon>
        <taxon>Pseudomonadota</taxon>
        <taxon>Alphaproteobacteria</taxon>
        <taxon>Acetobacterales</taxon>
        <taxon>Acetobacteraceae</taxon>
        <taxon>Neoroseomonas</taxon>
    </lineage>
</organism>
<keyword evidence="3" id="KW-1185">Reference proteome</keyword>
<sequence>MADPERDFIVFTGGPGAGKTTLVEHLAREGLACCPEAGRGIIRAQAAIDGPALPWRDQALFGELMLGWEMRSHEAARLRPRPVLFDRGVPDVIGYLRLEGLPVPGHLLRAAERLRYRRQVFVAPPWPEIYRQDMERRQDADTARRTCDAMRETYGSLGYDLIDLPLAPVEERAAFVRDALGLSP</sequence>
<name>A0A848ECN8_9PROT</name>
<dbReference type="RefSeq" id="WP_170053442.1">
    <property type="nucleotide sequence ID" value="NZ_JABBKX010000002.1"/>
</dbReference>
<evidence type="ECO:0000259" key="1">
    <source>
        <dbReference type="Pfam" id="PF13521"/>
    </source>
</evidence>
<dbReference type="Proteomes" id="UP000548582">
    <property type="component" value="Unassembled WGS sequence"/>
</dbReference>
<evidence type="ECO:0000313" key="3">
    <source>
        <dbReference type="Proteomes" id="UP000548582"/>
    </source>
</evidence>
<protein>
    <submittedName>
        <fullName evidence="2">AAA family ATPase</fullName>
    </submittedName>
</protein>
<dbReference type="InterPro" id="IPR038727">
    <property type="entry name" value="NadR/Ttd14_AAA_dom"/>
</dbReference>
<dbReference type="Gene3D" id="3.40.50.300">
    <property type="entry name" value="P-loop containing nucleotide triphosphate hydrolases"/>
    <property type="match status" value="1"/>
</dbReference>
<accession>A0A848ECN8</accession>
<reference evidence="2 3" key="1">
    <citation type="submission" date="2020-03" db="EMBL/GenBank/DDBJ databases">
        <authorList>
            <person name="Sun Q."/>
        </authorList>
    </citation>
    <scope>NUCLEOTIDE SEQUENCE [LARGE SCALE GENOMIC DNA]</scope>
    <source>
        <strain evidence="2 3">JC162</strain>
    </source>
</reference>
<dbReference type="SUPFAM" id="SSF52540">
    <property type="entry name" value="P-loop containing nucleoside triphosphate hydrolases"/>
    <property type="match status" value="1"/>
</dbReference>
<proteinExistence type="predicted"/>
<dbReference type="Pfam" id="PF13521">
    <property type="entry name" value="AAA_28"/>
    <property type="match status" value="1"/>
</dbReference>
<comment type="caution">
    <text evidence="2">The sequence shown here is derived from an EMBL/GenBank/DDBJ whole genome shotgun (WGS) entry which is preliminary data.</text>
</comment>
<dbReference type="AlphaFoldDB" id="A0A848ECN8"/>